<dbReference type="InParanoid" id="A0A330L2B1"/>
<dbReference type="Proteomes" id="UP000248168">
    <property type="component" value="Unassembled WGS sequence"/>
</dbReference>
<feature type="signal peptide" evidence="1">
    <location>
        <begin position="1"/>
        <end position="28"/>
    </location>
</feature>
<protein>
    <recommendedName>
        <fullName evidence="4">Lipoprotein SmpA/OmlA domain-containing protein</fullName>
    </recommendedName>
</protein>
<accession>A0A330L2B1</accession>
<evidence type="ECO:0000313" key="2">
    <source>
        <dbReference type="EMBL" id="SPP63359.1"/>
    </source>
</evidence>
<evidence type="ECO:0000313" key="3">
    <source>
        <dbReference type="Proteomes" id="UP000248168"/>
    </source>
</evidence>
<feature type="chain" id="PRO_5016261692" description="Lipoprotein SmpA/OmlA domain-containing protein" evidence="1">
    <location>
        <begin position="29"/>
        <end position="124"/>
    </location>
</feature>
<dbReference type="EMBL" id="OUNR01000001">
    <property type="protein sequence ID" value="SPP63359.1"/>
    <property type="molecule type" value="Genomic_DNA"/>
</dbReference>
<keyword evidence="3" id="KW-1185">Reference proteome</keyword>
<proteinExistence type="predicted"/>
<sequence>MAQRRAYAMMRWIRCCLVLGLVFCGACGEFETGYFQSKVNQVTQDEVAKRYGAPHKQEPQPDGRVLWTYFVRGSGTSGYSGYAREEYCRAYQLTFDQQGMLRDWHDQDCAMKPAKITDPFSDRN</sequence>
<organism evidence="2 3">
    <name type="scientific">Nitrospira lenta</name>
    <dbReference type="NCBI Taxonomy" id="1436998"/>
    <lineage>
        <taxon>Bacteria</taxon>
        <taxon>Pseudomonadati</taxon>
        <taxon>Nitrospirota</taxon>
        <taxon>Nitrospiria</taxon>
        <taxon>Nitrospirales</taxon>
        <taxon>Nitrospiraceae</taxon>
        <taxon>Nitrospira</taxon>
    </lineage>
</organism>
<dbReference type="AlphaFoldDB" id="A0A330L2B1"/>
<name>A0A330L2B1_9BACT</name>
<keyword evidence="1" id="KW-0732">Signal</keyword>
<reference evidence="3" key="1">
    <citation type="submission" date="2018-04" db="EMBL/GenBank/DDBJ databases">
        <authorList>
            <person name="Lucker S."/>
            <person name="Sakoula D."/>
        </authorList>
    </citation>
    <scope>NUCLEOTIDE SEQUENCE [LARGE SCALE GENOMIC DNA]</scope>
</reference>
<evidence type="ECO:0008006" key="4">
    <source>
        <dbReference type="Google" id="ProtNLM"/>
    </source>
</evidence>
<evidence type="ECO:0000256" key="1">
    <source>
        <dbReference type="SAM" id="SignalP"/>
    </source>
</evidence>
<gene>
    <name evidence="2" type="ORF">NITLEN_10445</name>
</gene>